<dbReference type="Pfam" id="PF08669">
    <property type="entry name" value="GCV_T_C"/>
    <property type="match status" value="1"/>
</dbReference>
<dbReference type="OrthoDB" id="9796287at2"/>
<dbReference type="Gene3D" id="3.30.1360.120">
    <property type="entry name" value="Probable tRNA modification gtpase trme, domain 1"/>
    <property type="match status" value="1"/>
</dbReference>
<dbReference type="PANTHER" id="PTHR43757">
    <property type="entry name" value="AMINOMETHYLTRANSFERASE"/>
    <property type="match status" value="1"/>
</dbReference>
<dbReference type="PANTHER" id="PTHR43757:SF14">
    <property type="entry name" value="GLYCINE CLEAVAGE T-PROTEIN FAMILY"/>
    <property type="match status" value="1"/>
</dbReference>
<dbReference type="RefSeq" id="WP_007415099.1">
    <property type="nucleotide sequence ID" value="NZ_ABOX02000013.1"/>
</dbReference>
<evidence type="ECO:0000259" key="2">
    <source>
        <dbReference type="Pfam" id="PF01571"/>
    </source>
</evidence>
<dbReference type="InterPro" id="IPR027266">
    <property type="entry name" value="TrmE/GcvT-like"/>
</dbReference>
<dbReference type="Proteomes" id="UP000003688">
    <property type="component" value="Unassembled WGS sequence"/>
</dbReference>
<dbReference type="SUPFAM" id="SSF101790">
    <property type="entry name" value="Aminomethyltransferase beta-barrel domain"/>
    <property type="match status" value="1"/>
</dbReference>
<dbReference type="SUPFAM" id="SSF103025">
    <property type="entry name" value="Folate-binding domain"/>
    <property type="match status" value="1"/>
</dbReference>
<organism evidence="4 5">
    <name type="scientific">Pedosphaera parvula (strain Ellin514)</name>
    <dbReference type="NCBI Taxonomy" id="320771"/>
    <lineage>
        <taxon>Bacteria</taxon>
        <taxon>Pseudomonadati</taxon>
        <taxon>Verrucomicrobiota</taxon>
        <taxon>Pedosphaerae</taxon>
        <taxon>Pedosphaerales</taxon>
        <taxon>Pedosphaeraceae</taxon>
        <taxon>Pedosphaera</taxon>
    </lineage>
</organism>
<evidence type="ECO:0000256" key="1">
    <source>
        <dbReference type="ARBA" id="ARBA00022946"/>
    </source>
</evidence>
<keyword evidence="1" id="KW-0809">Transit peptide</keyword>
<dbReference type="PIRSF" id="PIRSF006487">
    <property type="entry name" value="GcvT"/>
    <property type="match status" value="1"/>
</dbReference>
<name>B9XH03_PEDPL</name>
<accession>B9XH03</accession>
<comment type="caution">
    <text evidence="4">The sequence shown here is derived from an EMBL/GenBank/DDBJ whole genome shotgun (WGS) entry which is preliminary data.</text>
</comment>
<dbReference type="STRING" id="320771.Cflav_PD4093"/>
<proteinExistence type="predicted"/>
<keyword evidence="5" id="KW-1185">Reference proteome</keyword>
<feature type="domain" description="Aminomethyltransferase C-terminal" evidence="3">
    <location>
        <begin position="282"/>
        <end position="360"/>
    </location>
</feature>
<dbReference type="NCBIfam" id="TIGR03317">
    <property type="entry name" value="ygfZ_signature"/>
    <property type="match status" value="1"/>
</dbReference>
<dbReference type="InterPro" id="IPR028896">
    <property type="entry name" value="GcvT/YgfZ/DmdA"/>
</dbReference>
<dbReference type="InterPro" id="IPR029043">
    <property type="entry name" value="GcvT/YgfZ_C"/>
</dbReference>
<dbReference type="InterPro" id="IPR017703">
    <property type="entry name" value="YgfZ/GCV_T_CS"/>
</dbReference>
<gene>
    <name evidence="4" type="ORF">Cflav_PD4093</name>
</gene>
<evidence type="ECO:0000313" key="4">
    <source>
        <dbReference type="EMBL" id="EEF60924.1"/>
    </source>
</evidence>
<sequence>MEALALHEFHHGLNAVFTEVSGMEVVDHYGDPVSEYRALHESAAVLDLSFRSRICLTGADRVRFLHGQVTNNVQGLRTGTGCYAALVTAKGKLQSDLNIYALKDELLLDFEPGLTKVVSERLEKYIIADDVQIIDVAAAYGQLSIQGPKSEAAIRSLGLDLEIPAQPLTLTSINNPNLGEIYLMNHPRTGGVGFDLFVPTPALGAVADKLIAAAKQQGGSAGGWTALERARIEAGLPRFGADMDETNLAPEAIEARAISYSKGCYIGQEVIARIRTYGQVAKALRGLRLDDKLKTLPAKGDKLFHDGKEVGYITSAVSSSKLNGNFALGYVRKEANQIGSELILRTGEGEFSSHIVEFPFKPA</sequence>
<dbReference type="Pfam" id="PF01571">
    <property type="entry name" value="GCV_T"/>
    <property type="match status" value="1"/>
</dbReference>
<feature type="domain" description="GCVT N-terminal" evidence="2">
    <location>
        <begin position="6"/>
        <end position="258"/>
    </location>
</feature>
<dbReference type="InterPro" id="IPR013977">
    <property type="entry name" value="GcvT_C"/>
</dbReference>
<protein>
    <submittedName>
        <fullName evidence="4">Folate-binding protein YgfZ</fullName>
    </submittedName>
</protein>
<reference evidence="4 5" key="1">
    <citation type="journal article" date="2011" name="J. Bacteriol.">
        <title>Genome sequence of 'Pedosphaera parvula' Ellin514, an aerobic Verrucomicrobial isolate from pasture soil.</title>
        <authorList>
            <person name="Kant R."/>
            <person name="van Passel M.W."/>
            <person name="Sangwan P."/>
            <person name="Palva A."/>
            <person name="Lucas S."/>
            <person name="Copeland A."/>
            <person name="Lapidus A."/>
            <person name="Glavina Del Rio T."/>
            <person name="Dalin E."/>
            <person name="Tice H."/>
            <person name="Bruce D."/>
            <person name="Goodwin L."/>
            <person name="Pitluck S."/>
            <person name="Chertkov O."/>
            <person name="Larimer F.W."/>
            <person name="Land M.L."/>
            <person name="Hauser L."/>
            <person name="Brettin T.S."/>
            <person name="Detter J.C."/>
            <person name="Han S."/>
            <person name="de Vos W.M."/>
            <person name="Janssen P.H."/>
            <person name="Smidt H."/>
        </authorList>
    </citation>
    <scope>NUCLEOTIDE SEQUENCE [LARGE SCALE GENOMIC DNA]</scope>
    <source>
        <strain evidence="4 5">Ellin514</strain>
    </source>
</reference>
<evidence type="ECO:0000259" key="3">
    <source>
        <dbReference type="Pfam" id="PF08669"/>
    </source>
</evidence>
<dbReference type="AlphaFoldDB" id="B9XH03"/>
<dbReference type="InterPro" id="IPR006222">
    <property type="entry name" value="GCVT_N"/>
</dbReference>
<dbReference type="EMBL" id="ABOX02000013">
    <property type="protein sequence ID" value="EEF60924.1"/>
    <property type="molecule type" value="Genomic_DNA"/>
</dbReference>
<evidence type="ECO:0000313" key="5">
    <source>
        <dbReference type="Proteomes" id="UP000003688"/>
    </source>
</evidence>